<sequence>MKKWLVFGKWIQSSGALPPRQFYTQEGRLASFFLLFVDFKNRVPLQFRNKKGKLKLIEPPAEEIKVFFEAGASRGGGQKMNRTHSMARVVHVPTKTTARCQDTRWPKENEELALLHVRYQLDKKVNENGVVAQYEKELEEFLKMEEIENQRLREEELVSFREERDAQIDNFQLRRKGGLF</sequence>
<evidence type="ECO:0000256" key="1">
    <source>
        <dbReference type="ARBA" id="ARBA00010835"/>
    </source>
</evidence>
<accession>A0ABN7SLB7</accession>
<dbReference type="Gene3D" id="3.30.160.20">
    <property type="match status" value="1"/>
</dbReference>
<organism evidence="3 4">
    <name type="scientific">Oikopleura dioica</name>
    <name type="common">Tunicate</name>
    <dbReference type="NCBI Taxonomy" id="34765"/>
    <lineage>
        <taxon>Eukaryota</taxon>
        <taxon>Metazoa</taxon>
        <taxon>Chordata</taxon>
        <taxon>Tunicata</taxon>
        <taxon>Appendicularia</taxon>
        <taxon>Copelata</taxon>
        <taxon>Oikopleuridae</taxon>
        <taxon>Oikopleura</taxon>
    </lineage>
</organism>
<evidence type="ECO:0000259" key="2">
    <source>
        <dbReference type="Pfam" id="PF00472"/>
    </source>
</evidence>
<name>A0ABN7SLB7_OIKDI</name>
<dbReference type="Proteomes" id="UP001158576">
    <property type="component" value="Chromosome XSR"/>
</dbReference>
<evidence type="ECO:0000313" key="4">
    <source>
        <dbReference type="Proteomes" id="UP001158576"/>
    </source>
</evidence>
<comment type="similarity">
    <text evidence="1">Belongs to the prokaryotic/mitochondrial release factor family.</text>
</comment>
<dbReference type="Pfam" id="PF00472">
    <property type="entry name" value="RF-1"/>
    <property type="match status" value="1"/>
</dbReference>
<gene>
    <name evidence="3" type="ORF">OKIOD_LOCUS8316</name>
</gene>
<reference evidence="3 4" key="1">
    <citation type="submission" date="2021-04" db="EMBL/GenBank/DDBJ databases">
        <authorList>
            <person name="Bliznina A."/>
        </authorList>
    </citation>
    <scope>NUCLEOTIDE SEQUENCE [LARGE SCALE GENOMIC DNA]</scope>
</reference>
<keyword evidence="4" id="KW-1185">Reference proteome</keyword>
<protein>
    <submittedName>
        <fullName evidence="3">Oidioi.mRNA.OKI2018_I69.XSR.g16758.t1.cds</fullName>
    </submittedName>
</protein>
<feature type="domain" description="Prokaryotic-type class I peptide chain release factors" evidence="2">
    <location>
        <begin position="72"/>
        <end position="151"/>
    </location>
</feature>
<dbReference type="InterPro" id="IPR000352">
    <property type="entry name" value="Pep_chain_release_fac_I"/>
</dbReference>
<dbReference type="EMBL" id="OU015569">
    <property type="protein sequence ID" value="CAG5099938.1"/>
    <property type="molecule type" value="Genomic_DNA"/>
</dbReference>
<dbReference type="SUPFAM" id="SSF75620">
    <property type="entry name" value="Release factor"/>
    <property type="match status" value="1"/>
</dbReference>
<evidence type="ECO:0000313" key="3">
    <source>
        <dbReference type="EMBL" id="CAG5099938.1"/>
    </source>
</evidence>
<proteinExistence type="inferred from homology"/>
<dbReference type="InterPro" id="IPR045853">
    <property type="entry name" value="Pep_chain_release_fac_I_sf"/>
</dbReference>